<evidence type="ECO:0000313" key="2">
    <source>
        <dbReference type="EMBL" id="MEA5367337.1"/>
    </source>
</evidence>
<dbReference type="RefSeq" id="WP_323337258.1">
    <property type="nucleotide sequence ID" value="NZ_JAYFSI010000022.1"/>
</dbReference>
<dbReference type="InterPro" id="IPR011330">
    <property type="entry name" value="Glyco_hydro/deAcase_b/a-brl"/>
</dbReference>
<dbReference type="Proteomes" id="UP001304298">
    <property type="component" value="Unassembled WGS sequence"/>
</dbReference>
<gene>
    <name evidence="2" type="ORF">VA596_47955</name>
</gene>
<dbReference type="PANTHER" id="PTHR43123">
    <property type="entry name" value="POLYSACCHARIDE DEACETYLASE-RELATED"/>
    <property type="match status" value="1"/>
</dbReference>
<comment type="caution">
    <text evidence="2">The sequence shown here is derived from an EMBL/GenBank/DDBJ whole genome shotgun (WGS) entry which is preliminary data.</text>
</comment>
<sequence>MDIELFDYSPIVGRPPVRWPGDARVAFYAGLNIEHFHVDRPSASFNEATAKLVPDPVNYGWRDYGARVGIWRLIDVLDRQGIRASALLNSEAGERYPQIVAAGRERGWAWLAHGKSNSIPQAGLAENEERALLAEVFDSIEKTTGQRPRGWLAPGLTETFATPRLLAELGAGYVLDWTNDDQPYPLNVPGLLSVPYTLELSDMQLFHLKSHTGADYVQIVKDQFDQLYADSAAGGRVMALSLHPFVAGQPFRLKYVEAALEYIVGHPGVWVTTSDEIAAHALSPGR</sequence>
<proteinExistence type="predicted"/>
<accession>A0ABU5RM15</accession>
<dbReference type="CDD" id="cd10979">
    <property type="entry name" value="CE4_PuuE_like"/>
    <property type="match status" value="1"/>
</dbReference>
<dbReference type="Gene3D" id="3.20.20.370">
    <property type="entry name" value="Glycoside hydrolase/deacetylase"/>
    <property type="match status" value="1"/>
</dbReference>
<name>A0ABU5RM15_9PSEU</name>
<reference evidence="2 3" key="1">
    <citation type="submission" date="2023-12" db="EMBL/GenBank/DDBJ databases">
        <title>Amycolatopsis sp. V23-08.</title>
        <authorList>
            <person name="Somphong A."/>
        </authorList>
    </citation>
    <scope>NUCLEOTIDE SEQUENCE [LARGE SCALE GENOMIC DNA]</scope>
    <source>
        <strain evidence="2 3">V23-08</strain>
    </source>
</reference>
<dbReference type="Pfam" id="PF01522">
    <property type="entry name" value="Polysacc_deac_1"/>
    <property type="match status" value="1"/>
</dbReference>
<dbReference type="PROSITE" id="PS51677">
    <property type="entry name" value="NODB"/>
    <property type="match status" value="1"/>
</dbReference>
<dbReference type="InterPro" id="IPR002509">
    <property type="entry name" value="NODB_dom"/>
</dbReference>
<feature type="domain" description="NodB homology" evidence="1">
    <location>
        <begin position="56"/>
        <end position="272"/>
    </location>
</feature>
<dbReference type="EMBL" id="JAYFSI010000022">
    <property type="protein sequence ID" value="MEA5367337.1"/>
    <property type="molecule type" value="Genomic_DNA"/>
</dbReference>
<dbReference type="PANTHER" id="PTHR43123:SF4">
    <property type="entry name" value="POLYSACCHARIDE DEACETYLASE"/>
    <property type="match status" value="1"/>
</dbReference>
<keyword evidence="3" id="KW-1185">Reference proteome</keyword>
<protein>
    <submittedName>
        <fullName evidence="2">Polysaccharide deacetylase family protein</fullName>
    </submittedName>
</protein>
<organism evidence="2 3">
    <name type="scientific">Amycolatopsis heterodermiae</name>
    <dbReference type="NCBI Taxonomy" id="3110235"/>
    <lineage>
        <taxon>Bacteria</taxon>
        <taxon>Bacillati</taxon>
        <taxon>Actinomycetota</taxon>
        <taxon>Actinomycetes</taxon>
        <taxon>Pseudonocardiales</taxon>
        <taxon>Pseudonocardiaceae</taxon>
        <taxon>Amycolatopsis</taxon>
    </lineage>
</organism>
<evidence type="ECO:0000313" key="3">
    <source>
        <dbReference type="Proteomes" id="UP001304298"/>
    </source>
</evidence>
<evidence type="ECO:0000259" key="1">
    <source>
        <dbReference type="PROSITE" id="PS51677"/>
    </source>
</evidence>
<dbReference type="SUPFAM" id="SSF88713">
    <property type="entry name" value="Glycoside hydrolase/deacetylase"/>
    <property type="match status" value="1"/>
</dbReference>